<proteinExistence type="inferred from homology"/>
<evidence type="ECO:0000313" key="15">
    <source>
        <dbReference type="Proteomes" id="UP000626092"/>
    </source>
</evidence>
<sequence length="1118" mass="124697">MMAVDISLISVPKIFPLFLIIVTLSVSSSYGNLDVPCLESEKLALLSFKKGLADPSNRLSSWDVEADCCTWAGVVCNNLTGHVRQLHLQNPYDAYYTSQAEYEAYVKQKLGGEVNPSLLNLKHLNYLDLSRNDFGGIPIPTFLGSLTSLRYLNLSEAGFAGIVPRQLGNLSSLRSLGLKGPYPYGRDGEVFKLDVENLDWLCRLSTLEYLDLSQVKLNKTPNWLQVINKLPSLVELRLSNCGFDYMPSLEKVNLTSLAVLDLSGNEFHASMPRWIFSLSSLVSLNLAESNFEGPLPDSFWNLTSLRMFDASYNYYLNSTLPNSLFSLSSLVSLNLAESNFEGSLPDMFWNLTSLRMFDASYNYYLNSTLPNSLFSVNSLVSLSLRYNGIEGPIPSGLQNLTSLITLDLSGNFDVNSSIPNWIYSFRYLEELYLRHTLFHGTLSSSIENLTSLVTLDIAYMKLRGRVPREMGNLCNLRTLDMSGFKVEGDISELFESLSGCISYTLVSLWCDDCQLSGHLTDQLEQFKSLKNLYLDGSSLSGPIPVSLGRCSSLIALDLSANQLNGTLPENFGHLSNLERIYLNYNLLEGVVSEVHFVNLTSLKAFYASGNKLVLKVSPNWIPPFQLEALGLRSWHLGPQFPMWLHSQKGLRSTDLSGTGISDSVPQWFWNISSRISYLNLSHNQIQGKIPKIPKLDDTYPMIYLSSNQLSGPLPRLSSNVTELDLSNNLFSGEISIFLCERKDEPNRLKILHLGGNLLSGEIPDCWENWPNLRVIKLGDNHLSGNIPSSLGFLRRLESLHLRNNSLSGEEPLGLENCTQLVTIDLSLNLIVGSFPTWLGRSLPNLMILSLRSNYFDGQIPSELCHLSSLQILDLANNSFSGPIPQCLKNLTAMVMKQNSSWPISYSYYGGEFLENAFVVTKGREFQYNTILALLTSMDLSDNNISGEIPEEITSLLGLRFLNLSGNHLMGVIPKEIGNMELLESLDLSRNKLSGELPQSMSDLTFLSLLNVSYNTLRGRIPSSTQLQSLNASSFTGNALCGPPLTQNCSTNEAPPEGDDEEGVKSDIEWFYLTAAFGFVIGFWIVVGPLLFKKSWRDTYFLFLDEVWKRIGNCLGRSF</sequence>
<keyword evidence="3" id="KW-1003">Cell membrane</keyword>
<gene>
    <name evidence="14" type="ORF">RHSIM_Rhsim03G0185600</name>
</gene>
<keyword evidence="8 11" id="KW-1133">Transmembrane helix</keyword>
<keyword evidence="4" id="KW-0433">Leucine-rich repeat</keyword>
<comment type="caution">
    <text evidence="14">The sequence shown here is derived from an EMBL/GenBank/DDBJ whole genome shotgun (WGS) entry which is preliminary data.</text>
</comment>
<keyword evidence="10" id="KW-0325">Glycoprotein</keyword>
<dbReference type="Gene3D" id="3.80.10.10">
    <property type="entry name" value="Ribonuclease Inhibitor"/>
    <property type="match status" value="5"/>
</dbReference>
<dbReference type="EMBL" id="WJXA01000003">
    <property type="protein sequence ID" value="KAF7147399.1"/>
    <property type="molecule type" value="Genomic_DNA"/>
</dbReference>
<dbReference type="AlphaFoldDB" id="A0A834HA04"/>
<dbReference type="Proteomes" id="UP000626092">
    <property type="component" value="Unassembled WGS sequence"/>
</dbReference>
<dbReference type="InterPro" id="IPR003591">
    <property type="entry name" value="Leu-rich_rpt_typical-subtyp"/>
</dbReference>
<evidence type="ECO:0000256" key="3">
    <source>
        <dbReference type="ARBA" id="ARBA00022475"/>
    </source>
</evidence>
<comment type="subcellular location">
    <subcellularLocation>
        <location evidence="1">Cell membrane</location>
        <topology evidence="1">Single-pass type I membrane protein</topology>
    </subcellularLocation>
</comment>
<evidence type="ECO:0000256" key="10">
    <source>
        <dbReference type="ARBA" id="ARBA00023180"/>
    </source>
</evidence>
<keyword evidence="9 11" id="KW-0472">Membrane</keyword>
<dbReference type="InterPro" id="IPR032675">
    <property type="entry name" value="LRR_dom_sf"/>
</dbReference>
<dbReference type="Pfam" id="PF08263">
    <property type="entry name" value="LRRNT_2"/>
    <property type="match status" value="1"/>
</dbReference>
<dbReference type="SMART" id="SM00369">
    <property type="entry name" value="LRR_TYP"/>
    <property type="match status" value="10"/>
</dbReference>
<dbReference type="GO" id="GO:0006952">
    <property type="term" value="P:defense response"/>
    <property type="evidence" value="ECO:0007669"/>
    <property type="project" value="UniProtKB-ARBA"/>
</dbReference>
<dbReference type="PROSITE" id="PS51450">
    <property type="entry name" value="LRR"/>
    <property type="match status" value="1"/>
</dbReference>
<dbReference type="SUPFAM" id="SSF52058">
    <property type="entry name" value="L domain-like"/>
    <property type="match status" value="1"/>
</dbReference>
<dbReference type="InterPro" id="IPR055414">
    <property type="entry name" value="LRR_R13L4/SHOC2-like"/>
</dbReference>
<name>A0A834HA04_RHOSS</name>
<feature type="transmembrane region" description="Helical" evidence="11">
    <location>
        <begin position="1069"/>
        <end position="1091"/>
    </location>
</feature>
<dbReference type="InterPro" id="IPR001611">
    <property type="entry name" value="Leu-rich_rpt"/>
</dbReference>
<dbReference type="Pfam" id="PF23598">
    <property type="entry name" value="LRR_14"/>
    <property type="match status" value="1"/>
</dbReference>
<dbReference type="FunFam" id="3.80.10.10:FF:000111">
    <property type="entry name" value="LRR receptor-like serine/threonine-protein kinase ERECTA"/>
    <property type="match status" value="1"/>
</dbReference>
<dbReference type="GO" id="GO:0051707">
    <property type="term" value="P:response to other organism"/>
    <property type="evidence" value="ECO:0007669"/>
    <property type="project" value="UniProtKB-ARBA"/>
</dbReference>
<feature type="domain" description="Leucine-rich repeat-containing N-terminal plant-type" evidence="12">
    <location>
        <begin position="39"/>
        <end position="77"/>
    </location>
</feature>
<comment type="similarity">
    <text evidence="2">Belongs to the RLP family.</text>
</comment>
<feature type="domain" description="Disease resistance R13L4/SHOC-2-like LRR" evidence="13">
    <location>
        <begin position="938"/>
        <end position="1032"/>
    </location>
</feature>
<keyword evidence="5 11" id="KW-0812">Transmembrane</keyword>
<protein>
    <submittedName>
        <fullName evidence="14">Uncharacterized protein</fullName>
    </submittedName>
</protein>
<dbReference type="PANTHER" id="PTHR48063:SF100">
    <property type="entry name" value="RECEPTOR-LIKE PROTEIN EIX2"/>
    <property type="match status" value="1"/>
</dbReference>
<accession>A0A834HA04</accession>
<reference evidence="14" key="1">
    <citation type="submission" date="2019-11" db="EMBL/GenBank/DDBJ databases">
        <authorList>
            <person name="Liu Y."/>
            <person name="Hou J."/>
            <person name="Li T.-Q."/>
            <person name="Guan C.-H."/>
            <person name="Wu X."/>
            <person name="Wu H.-Z."/>
            <person name="Ling F."/>
            <person name="Zhang R."/>
            <person name="Shi X.-G."/>
            <person name="Ren J.-P."/>
            <person name="Chen E.-F."/>
            <person name="Sun J.-M."/>
        </authorList>
    </citation>
    <scope>NUCLEOTIDE SEQUENCE</scope>
    <source>
        <strain evidence="14">Adult_tree_wgs_1</strain>
        <tissue evidence="14">Leaves</tissue>
    </source>
</reference>
<evidence type="ECO:0000256" key="8">
    <source>
        <dbReference type="ARBA" id="ARBA00022989"/>
    </source>
</evidence>
<evidence type="ECO:0000256" key="5">
    <source>
        <dbReference type="ARBA" id="ARBA00022692"/>
    </source>
</evidence>
<evidence type="ECO:0000259" key="13">
    <source>
        <dbReference type="Pfam" id="PF23598"/>
    </source>
</evidence>
<evidence type="ECO:0000256" key="4">
    <source>
        <dbReference type="ARBA" id="ARBA00022614"/>
    </source>
</evidence>
<keyword evidence="6" id="KW-0732">Signal</keyword>
<dbReference type="FunFam" id="3.80.10.10:FF:000095">
    <property type="entry name" value="LRR receptor-like serine/threonine-protein kinase GSO1"/>
    <property type="match status" value="2"/>
</dbReference>
<keyword evidence="7" id="KW-0677">Repeat</keyword>
<dbReference type="Pfam" id="PF13855">
    <property type="entry name" value="LRR_8"/>
    <property type="match status" value="5"/>
</dbReference>
<evidence type="ECO:0000256" key="6">
    <source>
        <dbReference type="ARBA" id="ARBA00022729"/>
    </source>
</evidence>
<evidence type="ECO:0000313" key="14">
    <source>
        <dbReference type="EMBL" id="KAF7147399.1"/>
    </source>
</evidence>
<dbReference type="InterPro" id="IPR013210">
    <property type="entry name" value="LRR_N_plant-typ"/>
</dbReference>
<dbReference type="InterPro" id="IPR046956">
    <property type="entry name" value="RLP23-like"/>
</dbReference>
<evidence type="ECO:0000256" key="9">
    <source>
        <dbReference type="ARBA" id="ARBA00023136"/>
    </source>
</evidence>
<organism evidence="14 15">
    <name type="scientific">Rhododendron simsii</name>
    <name type="common">Sims's rhododendron</name>
    <dbReference type="NCBI Taxonomy" id="118357"/>
    <lineage>
        <taxon>Eukaryota</taxon>
        <taxon>Viridiplantae</taxon>
        <taxon>Streptophyta</taxon>
        <taxon>Embryophyta</taxon>
        <taxon>Tracheophyta</taxon>
        <taxon>Spermatophyta</taxon>
        <taxon>Magnoliopsida</taxon>
        <taxon>eudicotyledons</taxon>
        <taxon>Gunneridae</taxon>
        <taxon>Pentapetalae</taxon>
        <taxon>asterids</taxon>
        <taxon>Ericales</taxon>
        <taxon>Ericaceae</taxon>
        <taxon>Ericoideae</taxon>
        <taxon>Rhodoreae</taxon>
        <taxon>Rhododendron</taxon>
    </lineage>
</organism>
<dbReference type="Pfam" id="PF00560">
    <property type="entry name" value="LRR_1"/>
    <property type="match status" value="3"/>
</dbReference>
<dbReference type="SUPFAM" id="SSF52047">
    <property type="entry name" value="RNI-like"/>
    <property type="match status" value="2"/>
</dbReference>
<evidence type="ECO:0000259" key="12">
    <source>
        <dbReference type="Pfam" id="PF08263"/>
    </source>
</evidence>
<evidence type="ECO:0000256" key="11">
    <source>
        <dbReference type="SAM" id="Phobius"/>
    </source>
</evidence>
<keyword evidence="15" id="KW-1185">Reference proteome</keyword>
<evidence type="ECO:0000256" key="1">
    <source>
        <dbReference type="ARBA" id="ARBA00004251"/>
    </source>
</evidence>
<evidence type="ECO:0000256" key="2">
    <source>
        <dbReference type="ARBA" id="ARBA00009592"/>
    </source>
</evidence>
<dbReference type="GO" id="GO:0005886">
    <property type="term" value="C:plasma membrane"/>
    <property type="evidence" value="ECO:0007669"/>
    <property type="project" value="UniProtKB-SubCell"/>
</dbReference>
<dbReference type="PANTHER" id="PTHR48063">
    <property type="entry name" value="LRR RECEPTOR-LIKE KINASE"/>
    <property type="match status" value="1"/>
</dbReference>
<evidence type="ECO:0000256" key="7">
    <source>
        <dbReference type="ARBA" id="ARBA00022737"/>
    </source>
</evidence>
<dbReference type="OrthoDB" id="1600340at2759"/>